<reference evidence="3 4" key="1">
    <citation type="submission" date="2019-09" db="EMBL/GenBank/DDBJ databases">
        <title>Phylogeny of genus Pseudoclavibacter and closely related genus.</title>
        <authorList>
            <person name="Li Y."/>
        </authorList>
    </citation>
    <scope>NUCLEOTIDE SEQUENCE [LARGE SCALE GENOMIC DNA]</scope>
    <source>
        <strain evidence="3 4">DSM 23821</strain>
    </source>
</reference>
<feature type="compositionally biased region" description="Acidic residues" evidence="1">
    <location>
        <begin position="85"/>
        <end position="95"/>
    </location>
</feature>
<sequence length="185" mass="18163">MLTLPDGTVAEFSSLEPIVPGADGTYAGVITYSGDWPTGAYSVTVRTKDGQTIPVEVATPPAEDPAPTETDGATGSDEGTNGEAPAEDGTADDGSSDGSNESREVTPGDPAPIQSAEFGFTIDATPAGSGSNGGTSTGGGKTDKGSLAQTGADDVFGIAGLGLLVALAGAGVVVGARFLGRRRDV</sequence>
<comment type="caution">
    <text evidence="3">The sequence shown here is derived from an EMBL/GenBank/DDBJ whole genome shotgun (WGS) entry which is preliminary data.</text>
</comment>
<evidence type="ECO:0000256" key="2">
    <source>
        <dbReference type="SAM" id="Phobius"/>
    </source>
</evidence>
<feature type="compositionally biased region" description="Low complexity" evidence="1">
    <location>
        <begin position="56"/>
        <end position="71"/>
    </location>
</feature>
<proteinExistence type="predicted"/>
<dbReference type="AlphaFoldDB" id="A0A7J5BR39"/>
<feature type="region of interest" description="Disordered" evidence="1">
    <location>
        <begin position="56"/>
        <end position="145"/>
    </location>
</feature>
<evidence type="ECO:0000256" key="1">
    <source>
        <dbReference type="SAM" id="MobiDB-lite"/>
    </source>
</evidence>
<evidence type="ECO:0008006" key="5">
    <source>
        <dbReference type="Google" id="ProtNLM"/>
    </source>
</evidence>
<feature type="compositionally biased region" description="Gly residues" evidence="1">
    <location>
        <begin position="130"/>
        <end position="140"/>
    </location>
</feature>
<accession>A0A7J5BR39</accession>
<organism evidence="3 4">
    <name type="scientific">Pseudoclavibacter chungangensis</name>
    <dbReference type="NCBI Taxonomy" id="587635"/>
    <lineage>
        <taxon>Bacteria</taxon>
        <taxon>Bacillati</taxon>
        <taxon>Actinomycetota</taxon>
        <taxon>Actinomycetes</taxon>
        <taxon>Micrococcales</taxon>
        <taxon>Microbacteriaceae</taxon>
        <taxon>Pseudoclavibacter</taxon>
    </lineage>
</organism>
<dbReference type="EMBL" id="WBJZ01000011">
    <property type="protein sequence ID" value="KAB1656720.1"/>
    <property type="molecule type" value="Genomic_DNA"/>
</dbReference>
<protein>
    <recommendedName>
        <fullName evidence="5">LPXTG cell wall anchor domain-containing protein</fullName>
    </recommendedName>
</protein>
<gene>
    <name evidence="3" type="ORF">F8O01_10065</name>
</gene>
<evidence type="ECO:0000313" key="4">
    <source>
        <dbReference type="Proteomes" id="UP000467240"/>
    </source>
</evidence>
<keyword evidence="2" id="KW-1133">Transmembrane helix</keyword>
<dbReference type="OrthoDB" id="5125038at2"/>
<keyword evidence="2" id="KW-0812">Transmembrane</keyword>
<feature type="transmembrane region" description="Helical" evidence="2">
    <location>
        <begin position="155"/>
        <end position="179"/>
    </location>
</feature>
<name>A0A7J5BR39_9MICO</name>
<evidence type="ECO:0000313" key="3">
    <source>
        <dbReference type="EMBL" id="KAB1656720.1"/>
    </source>
</evidence>
<dbReference type="Proteomes" id="UP000467240">
    <property type="component" value="Unassembled WGS sequence"/>
</dbReference>
<keyword evidence="4" id="KW-1185">Reference proteome</keyword>
<keyword evidence="2" id="KW-0472">Membrane</keyword>